<dbReference type="InterPro" id="IPR008253">
    <property type="entry name" value="Marvel"/>
</dbReference>
<dbReference type="OrthoDB" id="6497616at2759"/>
<evidence type="ECO:0000313" key="10">
    <source>
        <dbReference type="Proteomes" id="UP000285301"/>
    </source>
</evidence>
<evidence type="ECO:0000256" key="3">
    <source>
        <dbReference type="ARBA" id="ARBA00022989"/>
    </source>
</evidence>
<feature type="transmembrane region" description="Helical" evidence="7">
    <location>
        <begin position="169"/>
        <end position="193"/>
    </location>
</feature>
<feature type="transmembrane region" description="Helical" evidence="7">
    <location>
        <begin position="214"/>
        <end position="232"/>
    </location>
</feature>
<comment type="subcellular location">
    <subcellularLocation>
        <location evidence="1">Membrane</location>
        <topology evidence="1">Multi-pass membrane protein</topology>
    </subcellularLocation>
</comment>
<feature type="region of interest" description="Disordered" evidence="6">
    <location>
        <begin position="302"/>
        <end position="378"/>
    </location>
</feature>
<evidence type="ECO:0000256" key="5">
    <source>
        <dbReference type="PROSITE-ProRule" id="PRU00581"/>
    </source>
</evidence>
<feature type="compositionally biased region" description="Polar residues" evidence="6">
    <location>
        <begin position="357"/>
        <end position="372"/>
    </location>
</feature>
<feature type="region of interest" description="Disordered" evidence="6">
    <location>
        <begin position="36"/>
        <end position="97"/>
    </location>
</feature>
<proteinExistence type="predicted"/>
<comment type="caution">
    <text evidence="9">The sequence shown here is derived from an EMBL/GenBank/DDBJ whole genome shotgun (WGS) entry which is preliminary data.</text>
</comment>
<keyword evidence="10" id="KW-1185">Reference proteome</keyword>
<evidence type="ECO:0000313" key="9">
    <source>
        <dbReference type="EMBL" id="RWS01068.1"/>
    </source>
</evidence>
<dbReference type="Proteomes" id="UP000285301">
    <property type="component" value="Unassembled WGS sequence"/>
</dbReference>
<evidence type="ECO:0000256" key="6">
    <source>
        <dbReference type="SAM" id="MobiDB-lite"/>
    </source>
</evidence>
<evidence type="ECO:0000256" key="7">
    <source>
        <dbReference type="SAM" id="Phobius"/>
    </source>
</evidence>
<evidence type="ECO:0000256" key="1">
    <source>
        <dbReference type="ARBA" id="ARBA00004141"/>
    </source>
</evidence>
<evidence type="ECO:0000256" key="4">
    <source>
        <dbReference type="ARBA" id="ARBA00023136"/>
    </source>
</evidence>
<keyword evidence="3 7" id="KW-1133">Transmembrane helix</keyword>
<feature type="transmembrane region" description="Helical" evidence="7">
    <location>
        <begin position="6"/>
        <end position="25"/>
    </location>
</feature>
<accession>A0A443QDH4</accession>
<name>A0A443QDH4_9ACAR</name>
<protein>
    <recommendedName>
        <fullName evidence="8">MARVEL domain-containing protein</fullName>
    </recommendedName>
</protein>
<reference evidence="9 10" key="1">
    <citation type="journal article" date="2018" name="Gigascience">
        <title>Genomes of trombidid mites reveal novel predicted allergens and laterally-transferred genes associated with secondary metabolism.</title>
        <authorList>
            <person name="Dong X."/>
            <person name="Chaisiri K."/>
            <person name="Xia D."/>
            <person name="Armstrong S.D."/>
            <person name="Fang Y."/>
            <person name="Donnelly M.J."/>
            <person name="Kadowaki T."/>
            <person name="McGarry J.W."/>
            <person name="Darby A.C."/>
            <person name="Makepeace B.L."/>
        </authorList>
    </citation>
    <scope>NUCLEOTIDE SEQUENCE [LARGE SCALE GENOMIC DNA]</scope>
    <source>
        <strain evidence="9">UoL-WK</strain>
    </source>
</reference>
<feature type="non-terminal residue" evidence="9">
    <location>
        <position position="378"/>
    </location>
</feature>
<evidence type="ECO:0000259" key="8">
    <source>
        <dbReference type="PROSITE" id="PS51225"/>
    </source>
</evidence>
<organism evidence="9 10">
    <name type="scientific">Dinothrombium tinctorium</name>
    <dbReference type="NCBI Taxonomy" id="1965070"/>
    <lineage>
        <taxon>Eukaryota</taxon>
        <taxon>Metazoa</taxon>
        <taxon>Ecdysozoa</taxon>
        <taxon>Arthropoda</taxon>
        <taxon>Chelicerata</taxon>
        <taxon>Arachnida</taxon>
        <taxon>Acari</taxon>
        <taxon>Acariformes</taxon>
        <taxon>Trombidiformes</taxon>
        <taxon>Prostigmata</taxon>
        <taxon>Anystina</taxon>
        <taxon>Parasitengona</taxon>
        <taxon>Trombidioidea</taxon>
        <taxon>Trombidiidae</taxon>
        <taxon>Dinothrombium</taxon>
    </lineage>
</organism>
<evidence type="ECO:0000256" key="2">
    <source>
        <dbReference type="ARBA" id="ARBA00022692"/>
    </source>
</evidence>
<sequence length="378" mass="40859">TRLSSIDCAVGVVLLLFAFFWSIAYEKKVFVKSKPNMDEAKRSTSTKTPSKVASTNGHAVGVAKKAVSSTQSCPATRKPSIPRLPNKPTSQSLSSGNGFFRTSVDGSVLANYTTANDVTIQGLESATSSSPLHGVILIGIMLCSLAAFICSKLRDPCEDAFVISTKNCSMAVALYFSVVNISSCLYSFIIYFLHLVGQCDYISWSAKRKVALEIVVTFIIMFILFTALVLLLHSTVAIYYPITLVGSAFSGLAILCYGLRILLLLRETRMLNDKPPEHQSVATSVDDQSALNAMKSSLKSYSFDQQNSVKQKSSTTGSAPITPNDHHHHSSSSTGKSPSRNSVPSMVVLSFVKPRKNSNSTNSPKANETPSLSEELED</sequence>
<feature type="non-terminal residue" evidence="9">
    <location>
        <position position="1"/>
    </location>
</feature>
<dbReference type="AlphaFoldDB" id="A0A443QDH4"/>
<gene>
    <name evidence="9" type="ORF">B4U79_02708</name>
</gene>
<feature type="compositionally biased region" description="Polar residues" evidence="6">
    <location>
        <begin position="302"/>
        <end position="321"/>
    </location>
</feature>
<dbReference type="EMBL" id="NCKU01009918">
    <property type="protein sequence ID" value="RWS01068.1"/>
    <property type="molecule type" value="Genomic_DNA"/>
</dbReference>
<feature type="transmembrane region" description="Helical" evidence="7">
    <location>
        <begin position="132"/>
        <end position="149"/>
    </location>
</feature>
<feature type="transmembrane region" description="Helical" evidence="7">
    <location>
        <begin position="238"/>
        <end position="265"/>
    </location>
</feature>
<feature type="compositionally biased region" description="Polar residues" evidence="6">
    <location>
        <begin position="87"/>
        <end position="97"/>
    </location>
</feature>
<keyword evidence="2 5" id="KW-0812">Transmembrane</keyword>
<dbReference type="PROSITE" id="PS51225">
    <property type="entry name" value="MARVEL"/>
    <property type="match status" value="1"/>
</dbReference>
<keyword evidence="4 5" id="KW-0472">Membrane</keyword>
<feature type="compositionally biased region" description="Polar residues" evidence="6">
    <location>
        <begin position="334"/>
        <end position="344"/>
    </location>
</feature>
<dbReference type="GO" id="GO:0016020">
    <property type="term" value="C:membrane"/>
    <property type="evidence" value="ECO:0007669"/>
    <property type="project" value="UniProtKB-SubCell"/>
</dbReference>
<feature type="domain" description="MARVEL" evidence="8">
    <location>
        <begin position="128"/>
        <end position="269"/>
    </location>
</feature>
<feature type="compositionally biased region" description="Polar residues" evidence="6">
    <location>
        <begin position="43"/>
        <end position="57"/>
    </location>
</feature>